<evidence type="ECO:0000256" key="1">
    <source>
        <dbReference type="SAM" id="Coils"/>
    </source>
</evidence>
<protein>
    <submittedName>
        <fullName evidence="3">Uncharacterized protein</fullName>
    </submittedName>
</protein>
<feature type="coiled-coil region" evidence="1">
    <location>
        <begin position="153"/>
        <end position="185"/>
    </location>
</feature>
<gene>
    <name evidence="3" type="ORF">PMAYCL1PPCAC_30570</name>
</gene>
<feature type="compositionally biased region" description="Basic and acidic residues" evidence="2">
    <location>
        <begin position="133"/>
        <end position="152"/>
    </location>
</feature>
<keyword evidence="4" id="KW-1185">Reference proteome</keyword>
<reference evidence="4" key="1">
    <citation type="submission" date="2022-10" db="EMBL/GenBank/DDBJ databases">
        <title>Genome assembly of Pristionchus species.</title>
        <authorList>
            <person name="Yoshida K."/>
            <person name="Sommer R.J."/>
        </authorList>
    </citation>
    <scope>NUCLEOTIDE SEQUENCE [LARGE SCALE GENOMIC DNA]</scope>
    <source>
        <strain evidence="4">RS5460</strain>
    </source>
</reference>
<dbReference type="EMBL" id="BTRK01000006">
    <property type="protein sequence ID" value="GMR60375.1"/>
    <property type="molecule type" value="Genomic_DNA"/>
</dbReference>
<evidence type="ECO:0000256" key="2">
    <source>
        <dbReference type="SAM" id="MobiDB-lite"/>
    </source>
</evidence>
<sequence length="227" mass="26862">CPHPSFSYFLSDSFIFFEVFSALMDGILDILPILIPPIPLTEADRKEFSEAEHVVKLWPSKQERYFKNPKSKKRATSGTYNLRIQTLLKNTSRAAKNTLHQGLELGMWPESTREVSPEANENSVKISPCPVTDRTEDNIPRRKETEEDKKTRLERRRAEMVEYDRRMAEREAQEDKEEKDRERRIEAHRMSQIRADQLKSMIYPKTRLLRPDRDGIRLKWERRAVKC</sequence>
<evidence type="ECO:0000313" key="4">
    <source>
        <dbReference type="Proteomes" id="UP001328107"/>
    </source>
</evidence>
<accession>A0AAN5IDT5</accession>
<organism evidence="3 4">
    <name type="scientific">Pristionchus mayeri</name>
    <dbReference type="NCBI Taxonomy" id="1317129"/>
    <lineage>
        <taxon>Eukaryota</taxon>
        <taxon>Metazoa</taxon>
        <taxon>Ecdysozoa</taxon>
        <taxon>Nematoda</taxon>
        <taxon>Chromadorea</taxon>
        <taxon>Rhabditida</taxon>
        <taxon>Rhabditina</taxon>
        <taxon>Diplogasteromorpha</taxon>
        <taxon>Diplogasteroidea</taxon>
        <taxon>Neodiplogasteridae</taxon>
        <taxon>Pristionchus</taxon>
    </lineage>
</organism>
<feature type="non-terminal residue" evidence="3">
    <location>
        <position position="1"/>
    </location>
</feature>
<feature type="region of interest" description="Disordered" evidence="2">
    <location>
        <begin position="111"/>
        <end position="152"/>
    </location>
</feature>
<dbReference type="Proteomes" id="UP001328107">
    <property type="component" value="Unassembled WGS sequence"/>
</dbReference>
<proteinExistence type="predicted"/>
<dbReference type="AlphaFoldDB" id="A0AAN5IDT5"/>
<keyword evidence="1" id="KW-0175">Coiled coil</keyword>
<evidence type="ECO:0000313" key="3">
    <source>
        <dbReference type="EMBL" id="GMR60375.1"/>
    </source>
</evidence>
<comment type="caution">
    <text evidence="3">The sequence shown here is derived from an EMBL/GenBank/DDBJ whole genome shotgun (WGS) entry which is preliminary data.</text>
</comment>
<name>A0AAN5IDT5_9BILA</name>